<organism evidence="3 4">
    <name type="scientific">Toxocara canis</name>
    <name type="common">Canine roundworm</name>
    <dbReference type="NCBI Taxonomy" id="6265"/>
    <lineage>
        <taxon>Eukaryota</taxon>
        <taxon>Metazoa</taxon>
        <taxon>Ecdysozoa</taxon>
        <taxon>Nematoda</taxon>
        <taxon>Chromadorea</taxon>
        <taxon>Rhabditida</taxon>
        <taxon>Spirurina</taxon>
        <taxon>Ascaridomorpha</taxon>
        <taxon>Ascaridoidea</taxon>
        <taxon>Toxocaridae</taxon>
        <taxon>Toxocara</taxon>
    </lineage>
</organism>
<dbReference type="Proteomes" id="UP000050794">
    <property type="component" value="Unassembled WGS sequence"/>
</dbReference>
<dbReference type="Pfam" id="PF24944">
    <property type="entry name" value="DUF7758"/>
    <property type="match status" value="1"/>
</dbReference>
<accession>A0A183UMF9</accession>
<dbReference type="PANTHER" id="PTHR38624">
    <property type="entry name" value="PROTEIN CBG08397-RELATED"/>
    <property type="match status" value="1"/>
</dbReference>
<dbReference type="WBParaSite" id="TCNE_0000967901-mRNA-1">
    <property type="protein sequence ID" value="TCNE_0000967901-mRNA-1"/>
    <property type="gene ID" value="TCNE_0000967901"/>
</dbReference>
<keyword evidence="3" id="KW-1185">Reference proteome</keyword>
<evidence type="ECO:0000313" key="2">
    <source>
        <dbReference type="EMBL" id="VDM41000.1"/>
    </source>
</evidence>
<dbReference type="EMBL" id="UYWY01020247">
    <property type="protein sequence ID" value="VDM41000.1"/>
    <property type="molecule type" value="Genomic_DNA"/>
</dbReference>
<gene>
    <name evidence="2" type="ORF">TCNE_LOCUS9679</name>
</gene>
<name>A0A183UMF9_TOXCA</name>
<dbReference type="InterPro" id="IPR056660">
    <property type="entry name" value="DUF7758"/>
</dbReference>
<feature type="domain" description="DUF7758" evidence="1">
    <location>
        <begin position="66"/>
        <end position="155"/>
    </location>
</feature>
<dbReference type="InterPro" id="IPR036815">
    <property type="entry name" value="14-3-3_dom_sf"/>
</dbReference>
<evidence type="ECO:0000259" key="1">
    <source>
        <dbReference type="Pfam" id="PF24944"/>
    </source>
</evidence>
<reference evidence="4" key="1">
    <citation type="submission" date="2016-06" db="UniProtKB">
        <authorList>
            <consortium name="WormBaseParasite"/>
        </authorList>
    </citation>
    <scope>IDENTIFICATION</scope>
</reference>
<sequence>MPETREELFEKAKKLNDSEKYDEAMEALKELTALDIEVNNAEMELINWVVSSKITRHVMLKTAGFGDEKKEACYKALEVLEPIKICKDPEWLENYETALYECFSKLNSCVRDEERDNVWCRLKEAYLEVFKAARRVWKEKNMPGRLAIYVSLSKLSKFYLDVADVETMHICEEAAKEAKFIGRGVLDDEQYRDASEYMNEIKKNISDAEHGKEQLKDA</sequence>
<protein>
    <submittedName>
        <fullName evidence="4">TPR_REGION domain-containing protein</fullName>
    </submittedName>
</protein>
<dbReference type="AlphaFoldDB" id="A0A183UMF9"/>
<evidence type="ECO:0000313" key="3">
    <source>
        <dbReference type="Proteomes" id="UP000050794"/>
    </source>
</evidence>
<reference evidence="2 3" key="2">
    <citation type="submission" date="2018-11" db="EMBL/GenBank/DDBJ databases">
        <authorList>
            <consortium name="Pathogen Informatics"/>
        </authorList>
    </citation>
    <scope>NUCLEOTIDE SEQUENCE [LARGE SCALE GENOMIC DNA]</scope>
</reference>
<proteinExistence type="predicted"/>
<dbReference type="SUPFAM" id="SSF48445">
    <property type="entry name" value="14-3-3 protein"/>
    <property type="match status" value="1"/>
</dbReference>
<dbReference type="PANTHER" id="PTHR38624:SF1">
    <property type="entry name" value="KIF-BINDING PROTEIN"/>
    <property type="match status" value="1"/>
</dbReference>
<evidence type="ECO:0000313" key="4">
    <source>
        <dbReference type="WBParaSite" id="TCNE_0000967901-mRNA-1"/>
    </source>
</evidence>